<evidence type="ECO:0000313" key="4">
    <source>
        <dbReference type="EMBL" id="MDO6572663.1"/>
    </source>
</evidence>
<comment type="caution">
    <text evidence="4">The sequence shown here is derived from an EMBL/GenBank/DDBJ whole genome shotgun (WGS) entry which is preliminary data.</text>
</comment>
<dbReference type="Gene3D" id="3.90.550.10">
    <property type="entry name" value="Spore Coat Polysaccharide Biosynthesis Protein SpsA, Chain A"/>
    <property type="match status" value="1"/>
</dbReference>
<dbReference type="Proteomes" id="UP001170310">
    <property type="component" value="Unassembled WGS sequence"/>
</dbReference>
<dbReference type="InterPro" id="IPR044081">
    <property type="entry name" value="DUF5776"/>
</dbReference>
<accession>A0AAW7YRE5</accession>
<dbReference type="PANTHER" id="PTHR22916:SF3">
    <property type="entry name" value="UDP-GLCNAC:BETAGAL BETA-1,3-N-ACETYLGLUCOSAMINYLTRANSFERASE-LIKE PROTEIN 1"/>
    <property type="match status" value="1"/>
</dbReference>
<dbReference type="Pfam" id="PF00535">
    <property type="entry name" value="Glycos_transf_2"/>
    <property type="match status" value="1"/>
</dbReference>
<dbReference type="InterPro" id="IPR029044">
    <property type="entry name" value="Nucleotide-diphossugar_trans"/>
</dbReference>
<evidence type="ECO:0000313" key="5">
    <source>
        <dbReference type="Proteomes" id="UP001170310"/>
    </source>
</evidence>
<reference evidence="4" key="1">
    <citation type="submission" date="2023-07" db="EMBL/GenBank/DDBJ databases">
        <title>Genome content predicts the carbon catabolic preferences of heterotrophic bacteria.</title>
        <authorList>
            <person name="Gralka M."/>
        </authorList>
    </citation>
    <scope>NUCLEOTIDE SEQUENCE</scope>
    <source>
        <strain evidence="4">E2R20</strain>
    </source>
</reference>
<gene>
    <name evidence="4" type="ORF">Q4528_00665</name>
</gene>
<feature type="domain" description="Glycosyltransferase 2-like" evidence="2">
    <location>
        <begin position="2"/>
        <end position="125"/>
    </location>
</feature>
<organism evidence="4 5">
    <name type="scientific">Staphylococcus pasteuri_A</name>
    <dbReference type="NCBI Taxonomy" id="3062664"/>
    <lineage>
        <taxon>Bacteria</taxon>
        <taxon>Bacillati</taxon>
        <taxon>Bacillota</taxon>
        <taxon>Bacilli</taxon>
        <taxon>Bacillales</taxon>
        <taxon>Staphylococcaceae</taxon>
        <taxon>Staphylococcus</taxon>
    </lineage>
</organism>
<proteinExistence type="inferred from homology"/>
<comment type="similarity">
    <text evidence="1">Belongs to the glycosyltransferase 2 family.</text>
</comment>
<keyword evidence="5" id="KW-1185">Reference proteome</keyword>
<dbReference type="InterPro" id="IPR001173">
    <property type="entry name" value="Glyco_trans_2-like"/>
</dbReference>
<dbReference type="Pfam" id="PF19087">
    <property type="entry name" value="DUF5776"/>
    <property type="match status" value="2"/>
</dbReference>
<evidence type="ECO:0000256" key="1">
    <source>
        <dbReference type="ARBA" id="ARBA00006739"/>
    </source>
</evidence>
<dbReference type="EMBL" id="JAUOQO010000001">
    <property type="protein sequence ID" value="MDO6572663.1"/>
    <property type="molecule type" value="Genomic_DNA"/>
</dbReference>
<sequence>MVPVYNKEAYLETCIQSLIDLKIDKTLIEAIFIDDVSTDKSYELLKQYNEKYDFIQTYQLDENSGGPAVPRNLGIKKAQGDYVTFLDADDWLDTEGFPKFVEQVNSHQSDIGFGQCYKHTNENIKKIARFASYKQDDNLVPSDIFKIFRAVGPPGKIYKRSILLDHHITFKHMKYGEDKLFFFETLPLCHSASMTTEPVYHVNRYELNDSLVNDTNMLEKSQLNLNILEHVLKMDIENGIMIKILSRIVEIDFISRFLLTKTFNKSKDKSFFYKQFDKVESLITNAGYNMNDLIITDKFKRIYDAYQQNKNILESLINFLLNDAKVSKYIKENTMYYMYPEDLKHLPELALDCVPIFRGTYYIKDELYDEIEIFKLAETEINSVELIKIHDERYIKPVKYEWTNQSLYIKHKDIFFKNTDFNISITYNDFEKCLVKATPPHYSDYNYLKRQNLSLAFHSYKDGDEDINMKQYLTDTPKHVVALQKFKKYEEANFINEISDINKGQCIRIIQMDKSDKGTPRLVTEDGSYITANQDFVTPINLDSIEGYITNTPKSVEVIKKCKLYEDVGFKKDPVKTLEKGTKIDIIDIEFTSKLTPRLKTTDGYYLTANQGFIKVLK</sequence>
<feature type="domain" description="DUF5776" evidence="3">
    <location>
        <begin position="472"/>
        <end position="537"/>
    </location>
</feature>
<evidence type="ECO:0000259" key="3">
    <source>
        <dbReference type="Pfam" id="PF19087"/>
    </source>
</evidence>
<dbReference type="SUPFAM" id="SSF53448">
    <property type="entry name" value="Nucleotide-diphospho-sugar transferases"/>
    <property type="match status" value="1"/>
</dbReference>
<dbReference type="CDD" id="cd00761">
    <property type="entry name" value="Glyco_tranf_GTA_type"/>
    <property type="match status" value="1"/>
</dbReference>
<dbReference type="AlphaFoldDB" id="A0AAW7YRE5"/>
<dbReference type="GO" id="GO:0016758">
    <property type="term" value="F:hexosyltransferase activity"/>
    <property type="evidence" value="ECO:0007669"/>
    <property type="project" value="UniProtKB-ARBA"/>
</dbReference>
<dbReference type="RefSeq" id="WP_052728888.1">
    <property type="nucleotide sequence ID" value="NZ_JAUOQO010000001.1"/>
</dbReference>
<protein>
    <submittedName>
        <fullName evidence="4">Glycosyltransferase family 2 protein</fullName>
    </submittedName>
</protein>
<feature type="domain" description="DUF5776" evidence="3">
    <location>
        <begin position="548"/>
        <end position="613"/>
    </location>
</feature>
<dbReference type="PANTHER" id="PTHR22916">
    <property type="entry name" value="GLYCOSYLTRANSFERASE"/>
    <property type="match status" value="1"/>
</dbReference>
<evidence type="ECO:0000259" key="2">
    <source>
        <dbReference type="Pfam" id="PF00535"/>
    </source>
</evidence>
<name>A0AAW7YRE5_9STAP</name>